<protein>
    <submittedName>
        <fullName evidence="2">Uncharacterized protein</fullName>
    </submittedName>
</protein>
<sequence>MKFPLSIVVTLISAASVINAVALPSADVEAVNGKSNSASGVCHSGSYECAPGGRQIWVCKGTGYWTVAATCADGWHCSTVNGNPFCTP</sequence>
<dbReference type="EMBL" id="FJOG01000026">
    <property type="protein sequence ID" value="CZR64443.1"/>
    <property type="molecule type" value="Genomic_DNA"/>
</dbReference>
<feature type="signal peptide" evidence="1">
    <location>
        <begin position="1"/>
        <end position="20"/>
    </location>
</feature>
<keyword evidence="3" id="KW-1185">Reference proteome</keyword>
<evidence type="ECO:0000256" key="1">
    <source>
        <dbReference type="SAM" id="SignalP"/>
    </source>
</evidence>
<dbReference type="AlphaFoldDB" id="A0A1L7XHB6"/>
<feature type="chain" id="PRO_5012566717" evidence="1">
    <location>
        <begin position="21"/>
        <end position="88"/>
    </location>
</feature>
<evidence type="ECO:0000313" key="2">
    <source>
        <dbReference type="EMBL" id="CZR64443.1"/>
    </source>
</evidence>
<name>A0A1L7XHB6_9HELO</name>
<evidence type="ECO:0000313" key="3">
    <source>
        <dbReference type="Proteomes" id="UP000184330"/>
    </source>
</evidence>
<gene>
    <name evidence="2" type="ORF">PAC_14341</name>
</gene>
<proteinExistence type="predicted"/>
<dbReference type="Proteomes" id="UP000184330">
    <property type="component" value="Unassembled WGS sequence"/>
</dbReference>
<organism evidence="2 3">
    <name type="scientific">Phialocephala subalpina</name>
    <dbReference type="NCBI Taxonomy" id="576137"/>
    <lineage>
        <taxon>Eukaryota</taxon>
        <taxon>Fungi</taxon>
        <taxon>Dikarya</taxon>
        <taxon>Ascomycota</taxon>
        <taxon>Pezizomycotina</taxon>
        <taxon>Leotiomycetes</taxon>
        <taxon>Helotiales</taxon>
        <taxon>Mollisiaceae</taxon>
        <taxon>Phialocephala</taxon>
        <taxon>Phialocephala fortinii species complex</taxon>
    </lineage>
</organism>
<keyword evidence="1" id="KW-0732">Signal</keyword>
<accession>A0A1L7XHB6</accession>
<reference evidence="2 3" key="1">
    <citation type="submission" date="2016-03" db="EMBL/GenBank/DDBJ databases">
        <authorList>
            <person name="Ploux O."/>
        </authorList>
    </citation>
    <scope>NUCLEOTIDE SEQUENCE [LARGE SCALE GENOMIC DNA]</scope>
    <source>
        <strain evidence="2 3">UAMH 11012</strain>
    </source>
</reference>